<name>A0AAW9YSF8_9GAMM</name>
<dbReference type="EMBL" id="QPQM01000024">
    <property type="protein sequence ID" value="NIY57218.1"/>
    <property type="molecule type" value="Genomic_DNA"/>
</dbReference>
<dbReference type="InterPro" id="IPR015422">
    <property type="entry name" value="PyrdxlP-dep_Trfase_small"/>
</dbReference>
<dbReference type="AlphaFoldDB" id="A0AAW9YSF8"/>
<organism evidence="1 2">
    <name type="scientific">Francisella orientalis</name>
    <dbReference type="NCBI Taxonomy" id="299583"/>
    <lineage>
        <taxon>Bacteria</taxon>
        <taxon>Pseudomonadati</taxon>
        <taxon>Pseudomonadota</taxon>
        <taxon>Gammaproteobacteria</taxon>
        <taxon>Thiotrichales</taxon>
        <taxon>Francisellaceae</taxon>
        <taxon>Francisella</taxon>
    </lineage>
</organism>
<evidence type="ECO:0000313" key="1">
    <source>
        <dbReference type="EMBL" id="NIY57218.1"/>
    </source>
</evidence>
<proteinExistence type="predicted"/>
<evidence type="ECO:0000313" key="2">
    <source>
        <dbReference type="Proteomes" id="UP000774689"/>
    </source>
</evidence>
<reference evidence="1" key="1">
    <citation type="journal article" date="2020" name="Int. J. Syst. Evol. Microbiol.">
        <title>Reclassification of Francisella noatunensis subsp. orientalis Ottem et al. 2009 as Francisella orientalis sp. nov., Francisella noatunensis subsp. chilensis subsp. nov. and emended description of Francisella noatunensis.</title>
        <authorList>
            <person name="Ramirez-Paredes J.G."/>
            <person name="Larsson P."/>
            <person name="Thompson K.D."/>
            <person name="Penman D.J."/>
            <person name="Busse H.J."/>
            <person name="Ohrman C."/>
            <person name="Sjodin A."/>
            <person name="Soto E."/>
            <person name="Richards R.H."/>
            <person name="Adams A."/>
            <person name="Colquhoun D.J."/>
        </authorList>
    </citation>
    <scope>NUCLEOTIDE SEQUENCE</scope>
    <source>
        <strain evidence="1">LADL-07285A</strain>
    </source>
</reference>
<comment type="caution">
    <text evidence="1">The sequence shown here is derived from an EMBL/GenBank/DDBJ whole genome shotgun (WGS) entry which is preliminary data.</text>
</comment>
<sequence>QAESTIRVSFGLHTSREQVVLAAKRLTGKVKLLRAISPQGEENV</sequence>
<accession>A0AAW9YSF8</accession>
<dbReference type="Gene3D" id="3.90.1150.10">
    <property type="entry name" value="Aspartate Aminotransferase, domain 1"/>
    <property type="match status" value="1"/>
</dbReference>
<feature type="non-terminal residue" evidence="1">
    <location>
        <position position="1"/>
    </location>
</feature>
<gene>
    <name evidence="1" type="ORF">CHQ83_08530</name>
</gene>
<protein>
    <submittedName>
        <fullName evidence="1">IscS subfamily cysteine desulfurase</fullName>
    </submittedName>
</protein>
<dbReference type="Proteomes" id="UP000774689">
    <property type="component" value="Unassembled WGS sequence"/>
</dbReference>